<dbReference type="PROSITE" id="PS51819">
    <property type="entry name" value="VOC"/>
    <property type="match status" value="1"/>
</dbReference>
<dbReference type="AlphaFoldDB" id="A0AAJ0FR31"/>
<gene>
    <name evidence="2" type="ORF">QBC33DRAFT_555043</name>
</gene>
<dbReference type="PANTHER" id="PTHR35006:SF4">
    <property type="entry name" value="BLR7706 PROTEIN"/>
    <property type="match status" value="1"/>
</dbReference>
<feature type="domain" description="VOC" evidence="1">
    <location>
        <begin position="7"/>
        <end position="141"/>
    </location>
</feature>
<dbReference type="GeneID" id="85312773"/>
<accession>A0AAJ0FR31</accession>
<dbReference type="GO" id="GO:0051213">
    <property type="term" value="F:dioxygenase activity"/>
    <property type="evidence" value="ECO:0007669"/>
    <property type="project" value="UniProtKB-KW"/>
</dbReference>
<dbReference type="EMBL" id="MU838998">
    <property type="protein sequence ID" value="KAK1771883.1"/>
    <property type="molecule type" value="Genomic_DNA"/>
</dbReference>
<dbReference type="InterPro" id="IPR004360">
    <property type="entry name" value="Glyas_Fos-R_dOase_dom"/>
</dbReference>
<dbReference type="PANTHER" id="PTHR35006">
    <property type="entry name" value="GLYOXALASE FAMILY PROTEIN (AFU_ORTHOLOGUE AFUA_5G14830)"/>
    <property type="match status" value="1"/>
</dbReference>
<dbReference type="SUPFAM" id="SSF54593">
    <property type="entry name" value="Glyoxalase/Bleomycin resistance protein/Dihydroxybiphenyl dioxygenase"/>
    <property type="match status" value="1"/>
</dbReference>
<dbReference type="RefSeq" id="XP_060288096.1">
    <property type="nucleotide sequence ID" value="XM_060429586.1"/>
</dbReference>
<protein>
    <submittedName>
        <fullName evidence="2">Glyoxalase/Bleomycin resistance protein/Dihydroxybiphenyl dioxygenase</fullName>
    </submittedName>
</protein>
<keyword evidence="3" id="KW-1185">Reference proteome</keyword>
<dbReference type="InterPro" id="IPR029068">
    <property type="entry name" value="Glyas_Bleomycin-R_OHBP_Dase"/>
</dbReference>
<evidence type="ECO:0000313" key="2">
    <source>
        <dbReference type="EMBL" id="KAK1771883.1"/>
    </source>
</evidence>
<name>A0AAJ0FR31_9PEZI</name>
<dbReference type="InterPro" id="IPR037523">
    <property type="entry name" value="VOC_core"/>
</dbReference>
<reference evidence="2" key="1">
    <citation type="submission" date="2023-06" db="EMBL/GenBank/DDBJ databases">
        <title>Genome-scale phylogeny and comparative genomics of the fungal order Sordariales.</title>
        <authorList>
            <consortium name="Lawrence Berkeley National Laboratory"/>
            <person name="Hensen N."/>
            <person name="Bonometti L."/>
            <person name="Westerberg I."/>
            <person name="Brannstrom I.O."/>
            <person name="Guillou S."/>
            <person name="Cros-Aarteil S."/>
            <person name="Calhoun S."/>
            <person name="Haridas S."/>
            <person name="Kuo A."/>
            <person name="Mondo S."/>
            <person name="Pangilinan J."/>
            <person name="Riley R."/>
            <person name="Labutti K."/>
            <person name="Andreopoulos B."/>
            <person name="Lipzen A."/>
            <person name="Chen C."/>
            <person name="Yanf M."/>
            <person name="Daum C."/>
            <person name="Ng V."/>
            <person name="Clum A."/>
            <person name="Steindorff A."/>
            <person name="Ohm R."/>
            <person name="Martin F."/>
            <person name="Silar P."/>
            <person name="Natvig D."/>
            <person name="Lalanne C."/>
            <person name="Gautier V."/>
            <person name="Ament-Velasquez S.L."/>
            <person name="Kruys A."/>
            <person name="Hutchinson M.I."/>
            <person name="Powell A.J."/>
            <person name="Barry K."/>
            <person name="Miller A.N."/>
            <person name="Grigoriev I.V."/>
            <person name="Debuchy R."/>
            <person name="Gladieux P."/>
            <person name="Thoren M.H."/>
            <person name="Johannesson H."/>
        </authorList>
    </citation>
    <scope>NUCLEOTIDE SEQUENCE</scope>
    <source>
        <strain evidence="2">8032-3</strain>
    </source>
</reference>
<proteinExistence type="predicted"/>
<dbReference type="Gene3D" id="3.10.180.10">
    <property type="entry name" value="2,3-Dihydroxybiphenyl 1,2-Dioxygenase, domain 1"/>
    <property type="match status" value="1"/>
</dbReference>
<dbReference type="Proteomes" id="UP001244011">
    <property type="component" value="Unassembled WGS sequence"/>
</dbReference>
<dbReference type="Pfam" id="PF00903">
    <property type="entry name" value="Glyoxalase"/>
    <property type="match status" value="1"/>
</dbReference>
<organism evidence="2 3">
    <name type="scientific">Phialemonium atrogriseum</name>
    <dbReference type="NCBI Taxonomy" id="1093897"/>
    <lineage>
        <taxon>Eukaryota</taxon>
        <taxon>Fungi</taxon>
        <taxon>Dikarya</taxon>
        <taxon>Ascomycota</taxon>
        <taxon>Pezizomycotina</taxon>
        <taxon>Sordariomycetes</taxon>
        <taxon>Sordariomycetidae</taxon>
        <taxon>Cephalothecales</taxon>
        <taxon>Cephalothecaceae</taxon>
        <taxon>Phialemonium</taxon>
    </lineage>
</organism>
<sequence>MQPHPQPLGHLSIGVCSYSISKGFYSAILEPLGLRLVYDSESTGTGTVPGKPRTLGYGPDEEHELLNIFEYGDVEARAPGRGCHIAFNAASRRAVADFHAAALAHGGRCDGAPGLRRHYGENYFAAFVVCPDGWRLEAVCKNPDED</sequence>
<evidence type="ECO:0000259" key="1">
    <source>
        <dbReference type="PROSITE" id="PS51819"/>
    </source>
</evidence>
<keyword evidence="2" id="KW-0560">Oxidoreductase</keyword>
<comment type="caution">
    <text evidence="2">The sequence shown here is derived from an EMBL/GenBank/DDBJ whole genome shotgun (WGS) entry which is preliminary data.</text>
</comment>
<dbReference type="CDD" id="cd07262">
    <property type="entry name" value="VOC_like"/>
    <property type="match status" value="1"/>
</dbReference>
<keyword evidence="2" id="KW-0223">Dioxygenase</keyword>
<evidence type="ECO:0000313" key="3">
    <source>
        <dbReference type="Proteomes" id="UP001244011"/>
    </source>
</evidence>